<organism evidence="1 2">
    <name type="scientific">Actinoalloteichus hoggarensis</name>
    <dbReference type="NCBI Taxonomy" id="1470176"/>
    <lineage>
        <taxon>Bacteria</taxon>
        <taxon>Bacillati</taxon>
        <taxon>Actinomycetota</taxon>
        <taxon>Actinomycetes</taxon>
        <taxon>Pseudonocardiales</taxon>
        <taxon>Pseudonocardiaceae</taxon>
        <taxon>Actinoalloteichus</taxon>
    </lineage>
</organism>
<evidence type="ECO:0000313" key="1">
    <source>
        <dbReference type="EMBL" id="ASO19473.1"/>
    </source>
</evidence>
<dbReference type="AlphaFoldDB" id="A0A221W154"/>
<sequence length="281" mass="30353">MIDQPSTTAPPLDDWGSLFPEGTAGRAPSTPLPPGRLIRPDESFARTKASRERPALWLGDAAADGALWSRLRAEHPVSGLWPLILETAEHGGLPWETGELAPETVADVDRYDAARVMADIWADWLEPAGSTDTGHLAPFDSTFPGLAEAGSSPRTAEEVADWYADLIASESARLGLVAAPRSADALAVIGWMGPTNHSDRTAPMAAIVRSWEDRFGARVVRVGFDTLDLSIAAPPTTRKHAEHVAAEHWAFCPDNIDQGPGTLQDYAADILGKNSWSFWWD</sequence>
<protein>
    <submittedName>
        <fullName evidence="1">Uncharacterized protein</fullName>
    </submittedName>
</protein>
<dbReference type="EMBL" id="CP022521">
    <property type="protein sequence ID" value="ASO19473.1"/>
    <property type="molecule type" value="Genomic_DNA"/>
</dbReference>
<accession>A0A221W154</accession>
<dbReference type="RefSeq" id="WP_245856662.1">
    <property type="nucleotide sequence ID" value="NZ_CP022521.1"/>
</dbReference>
<keyword evidence="2" id="KW-1185">Reference proteome</keyword>
<proteinExistence type="predicted"/>
<dbReference type="KEGG" id="ahg:AHOG_09145"/>
<reference evidence="1 2" key="1">
    <citation type="submission" date="2017-07" db="EMBL/GenBank/DDBJ databases">
        <title>Complete genome sequence of Actinoalloteichus hoggarensis DSM 45943, type strain of Actinoalloteichus hoggarensis.</title>
        <authorList>
            <person name="Ruckert C."/>
            <person name="Nouioui I."/>
            <person name="Willmese J."/>
            <person name="van Wezel G."/>
            <person name="Klenk H.-P."/>
            <person name="Kalinowski J."/>
            <person name="Zotchev S.B."/>
        </authorList>
    </citation>
    <scope>NUCLEOTIDE SEQUENCE [LARGE SCALE GENOMIC DNA]</scope>
    <source>
        <strain evidence="1 2">DSM 45943</strain>
    </source>
</reference>
<dbReference type="Proteomes" id="UP000204221">
    <property type="component" value="Chromosome"/>
</dbReference>
<gene>
    <name evidence="1" type="ORF">AHOG_09145</name>
</gene>
<dbReference type="Pfam" id="PF14062">
    <property type="entry name" value="DUF4253"/>
    <property type="match status" value="1"/>
</dbReference>
<evidence type="ECO:0000313" key="2">
    <source>
        <dbReference type="Proteomes" id="UP000204221"/>
    </source>
</evidence>
<name>A0A221W154_9PSEU</name>
<dbReference type="InterPro" id="IPR025349">
    <property type="entry name" value="DUF4253"/>
</dbReference>